<evidence type="ECO:0000313" key="3">
    <source>
        <dbReference type="Proteomes" id="UP000198341"/>
    </source>
</evidence>
<accession>K8ERV6</accession>
<sequence>MAWIKAVTRTHSSSLTSSSWYSSRRRRCRCPPRIAYCALLKKGKADDEKDFDEFVTKHSNARASIGYDKTTRVRGLFASREIKAKEELFHVSLKKEDERVFIDNYEKGDDDWAASLAKQILVKRRRSTLSDDEKKELKIAYANALPKEMIGIANKCCFYDNNTRYELVCKFFEATGDHDAKEELMKYEKQVSSRSRRHGEEEEEEKYGWALSQVFSRTFRIEDARGRRAPRRVMIPIVDLLNHSSVEEEVNVTWRVKEDLSAFIVEAKRNVGKDEELILSYGERNDQHFLLFYGFLPSMNPCNSVMMWENVDECLNWYQNLCGADENDTKWDAMKYKCKRALGLLKKKDEGDFIDDDNDERRRFILSPNAKVDNTTLLVLNEISGDNDMAIAAVRVRAEEILSQRFASDDDANIERIFKHLLEETQMDEGDIELLRAYRNRKRDILREII</sequence>
<dbReference type="Proteomes" id="UP000198341">
    <property type="component" value="Chromosome 2"/>
</dbReference>
<dbReference type="GeneID" id="19017139"/>
<dbReference type="InterPro" id="IPR046341">
    <property type="entry name" value="SET_dom_sf"/>
</dbReference>
<gene>
    <name evidence="2" type="ORF">Bathy02g00260</name>
</gene>
<dbReference type="OrthoDB" id="341421at2759"/>
<keyword evidence="3" id="KW-1185">Reference proteome</keyword>
<protein>
    <recommendedName>
        <fullName evidence="1">SET domain-containing protein</fullName>
    </recommendedName>
</protein>
<feature type="domain" description="SET" evidence="1">
    <location>
        <begin position="52"/>
        <end position="282"/>
    </location>
</feature>
<evidence type="ECO:0000313" key="2">
    <source>
        <dbReference type="EMBL" id="CCO15160.1"/>
    </source>
</evidence>
<dbReference type="EMBL" id="FO082277">
    <property type="protein sequence ID" value="CCO15160.1"/>
    <property type="molecule type" value="Genomic_DNA"/>
</dbReference>
<dbReference type="InterPro" id="IPR001214">
    <property type="entry name" value="SET_dom"/>
</dbReference>
<dbReference type="CDD" id="cd10527">
    <property type="entry name" value="SET_LSMT"/>
    <property type="match status" value="1"/>
</dbReference>
<proteinExistence type="predicted"/>
<dbReference type="InterPro" id="IPR050600">
    <property type="entry name" value="SETD3_SETD6_MTase"/>
</dbReference>
<dbReference type="KEGG" id="bpg:Bathy02g00260"/>
<dbReference type="SUPFAM" id="SSF82199">
    <property type="entry name" value="SET domain"/>
    <property type="match status" value="1"/>
</dbReference>
<dbReference type="RefSeq" id="XP_007514920.1">
    <property type="nucleotide sequence ID" value="XM_007514858.1"/>
</dbReference>
<dbReference type="Gene3D" id="3.90.1410.10">
    <property type="entry name" value="set domain protein methyltransferase, domain 1"/>
    <property type="match status" value="1"/>
</dbReference>
<evidence type="ECO:0000259" key="1">
    <source>
        <dbReference type="PROSITE" id="PS50280"/>
    </source>
</evidence>
<dbReference type="PANTHER" id="PTHR13271">
    <property type="entry name" value="UNCHARACTERIZED PUTATIVE METHYLTRANSFERASE"/>
    <property type="match status" value="1"/>
</dbReference>
<name>K8ERV6_9CHLO</name>
<dbReference type="AlphaFoldDB" id="K8ERV6"/>
<dbReference type="eggNOG" id="ENOG502SFJW">
    <property type="taxonomic scope" value="Eukaryota"/>
</dbReference>
<dbReference type="Pfam" id="PF00856">
    <property type="entry name" value="SET"/>
    <property type="match status" value="1"/>
</dbReference>
<reference evidence="2 3" key="1">
    <citation type="submission" date="2011-10" db="EMBL/GenBank/DDBJ databases">
        <authorList>
            <person name="Genoscope - CEA"/>
        </authorList>
    </citation>
    <scope>NUCLEOTIDE SEQUENCE [LARGE SCALE GENOMIC DNA]</scope>
    <source>
        <strain evidence="2 3">RCC 1105</strain>
    </source>
</reference>
<dbReference type="GO" id="GO:0016279">
    <property type="term" value="F:protein-lysine N-methyltransferase activity"/>
    <property type="evidence" value="ECO:0007669"/>
    <property type="project" value="TreeGrafter"/>
</dbReference>
<organism evidence="2 3">
    <name type="scientific">Bathycoccus prasinos</name>
    <dbReference type="NCBI Taxonomy" id="41875"/>
    <lineage>
        <taxon>Eukaryota</taxon>
        <taxon>Viridiplantae</taxon>
        <taxon>Chlorophyta</taxon>
        <taxon>Mamiellophyceae</taxon>
        <taxon>Mamiellales</taxon>
        <taxon>Bathycoccaceae</taxon>
        <taxon>Bathycoccus</taxon>
    </lineage>
</organism>
<dbReference type="PROSITE" id="PS50280">
    <property type="entry name" value="SET"/>
    <property type="match status" value="1"/>
</dbReference>